<evidence type="ECO:0008006" key="5">
    <source>
        <dbReference type="Google" id="ProtNLM"/>
    </source>
</evidence>
<dbReference type="EMBL" id="SPHZ02000005">
    <property type="protein sequence ID" value="KAF0919759.1"/>
    <property type="molecule type" value="Genomic_DNA"/>
</dbReference>
<evidence type="ECO:0000313" key="3">
    <source>
        <dbReference type="EMBL" id="KAF0919759.1"/>
    </source>
</evidence>
<dbReference type="AlphaFoldDB" id="A0A6G1E4Q5"/>
<reference evidence="3 4" key="1">
    <citation type="submission" date="2019-11" db="EMBL/GenBank/DDBJ databases">
        <title>Whole genome sequence of Oryza granulata.</title>
        <authorList>
            <person name="Li W."/>
        </authorList>
    </citation>
    <scope>NUCLEOTIDE SEQUENCE [LARGE SCALE GENOMIC DNA]</scope>
    <source>
        <strain evidence="4">cv. Menghai</strain>
        <tissue evidence="3">Leaf</tissue>
    </source>
</reference>
<evidence type="ECO:0000256" key="1">
    <source>
        <dbReference type="SAM" id="MobiDB-lite"/>
    </source>
</evidence>
<accession>A0A6G1E4Q5</accession>
<keyword evidence="4" id="KW-1185">Reference proteome</keyword>
<dbReference type="Proteomes" id="UP000479710">
    <property type="component" value="Unassembled WGS sequence"/>
</dbReference>
<sequence>MPLPSTRPSAHCSLLLPWLAHLFSSLDRRTACSSFVGRHTDEMSGAERVDADELGDMRAGDDNALGATRCSFRSDALHYLFEQATTTMVEEDAAVTKKKPRRPPIRCFSGHNSPSTPQI</sequence>
<keyword evidence="2" id="KW-0732">Signal</keyword>
<feature type="compositionally biased region" description="Polar residues" evidence="1">
    <location>
        <begin position="110"/>
        <end position="119"/>
    </location>
</feature>
<comment type="caution">
    <text evidence="3">The sequence shown here is derived from an EMBL/GenBank/DDBJ whole genome shotgun (WGS) entry which is preliminary data.</text>
</comment>
<proteinExistence type="predicted"/>
<name>A0A6G1E4Q5_9ORYZ</name>
<protein>
    <recommendedName>
        <fullName evidence="5">Secreted protein</fullName>
    </recommendedName>
</protein>
<gene>
    <name evidence="3" type="ORF">E2562_031094</name>
</gene>
<feature type="chain" id="PRO_5026266343" description="Secreted protein" evidence="2">
    <location>
        <begin position="26"/>
        <end position="119"/>
    </location>
</feature>
<feature type="region of interest" description="Disordered" evidence="1">
    <location>
        <begin position="92"/>
        <end position="119"/>
    </location>
</feature>
<evidence type="ECO:0000256" key="2">
    <source>
        <dbReference type="SAM" id="SignalP"/>
    </source>
</evidence>
<feature type="signal peptide" evidence="2">
    <location>
        <begin position="1"/>
        <end position="25"/>
    </location>
</feature>
<organism evidence="3 4">
    <name type="scientific">Oryza meyeriana var. granulata</name>
    <dbReference type="NCBI Taxonomy" id="110450"/>
    <lineage>
        <taxon>Eukaryota</taxon>
        <taxon>Viridiplantae</taxon>
        <taxon>Streptophyta</taxon>
        <taxon>Embryophyta</taxon>
        <taxon>Tracheophyta</taxon>
        <taxon>Spermatophyta</taxon>
        <taxon>Magnoliopsida</taxon>
        <taxon>Liliopsida</taxon>
        <taxon>Poales</taxon>
        <taxon>Poaceae</taxon>
        <taxon>BOP clade</taxon>
        <taxon>Oryzoideae</taxon>
        <taxon>Oryzeae</taxon>
        <taxon>Oryzinae</taxon>
        <taxon>Oryza</taxon>
        <taxon>Oryza meyeriana</taxon>
    </lineage>
</organism>
<evidence type="ECO:0000313" key="4">
    <source>
        <dbReference type="Proteomes" id="UP000479710"/>
    </source>
</evidence>